<reference evidence="2 3" key="1">
    <citation type="submission" date="2020-01" db="EMBL/GenBank/DDBJ databases">
        <authorList>
            <consortium name="DOE Joint Genome Institute"/>
            <person name="Haridas S."/>
            <person name="Albert R."/>
            <person name="Binder M."/>
            <person name="Bloem J."/>
            <person name="Labutti K."/>
            <person name="Salamov A."/>
            <person name="Andreopoulos B."/>
            <person name="Baker S.E."/>
            <person name="Barry K."/>
            <person name="Bills G."/>
            <person name="Bluhm B.H."/>
            <person name="Cannon C."/>
            <person name="Castanera R."/>
            <person name="Culley D.E."/>
            <person name="Daum C."/>
            <person name="Ezra D."/>
            <person name="Gonzalez J.B."/>
            <person name="Henrissat B."/>
            <person name="Kuo A."/>
            <person name="Liang C."/>
            <person name="Lipzen A."/>
            <person name="Lutzoni F."/>
            <person name="Magnuson J."/>
            <person name="Mondo S."/>
            <person name="Nolan M."/>
            <person name="Ohm R."/>
            <person name="Pangilinan J."/>
            <person name="Park H.-J.H."/>
            <person name="Ramirez L."/>
            <person name="Alfaro M."/>
            <person name="Sun H."/>
            <person name="Tritt A."/>
            <person name="Yoshinaga Y."/>
            <person name="Zwiers L.-H.L."/>
            <person name="Turgeon B.G."/>
            <person name="Goodwin S.B."/>
            <person name="Spatafora J.W."/>
            <person name="Crous P.W."/>
            <person name="Grigoriev I.V."/>
        </authorList>
    </citation>
    <scope>NUCLEOTIDE SEQUENCE [LARGE SCALE GENOMIC DNA]</scope>
    <source>
        <strain evidence="2 3">CBS 611.86</strain>
    </source>
</reference>
<feature type="compositionally biased region" description="Basic and acidic residues" evidence="1">
    <location>
        <begin position="110"/>
        <end position="121"/>
    </location>
</feature>
<feature type="compositionally biased region" description="Basic and acidic residues" evidence="1">
    <location>
        <begin position="79"/>
        <end position="95"/>
    </location>
</feature>
<organism evidence="2 3">
    <name type="scientific">Massariosphaeria phaeospora</name>
    <dbReference type="NCBI Taxonomy" id="100035"/>
    <lineage>
        <taxon>Eukaryota</taxon>
        <taxon>Fungi</taxon>
        <taxon>Dikarya</taxon>
        <taxon>Ascomycota</taxon>
        <taxon>Pezizomycotina</taxon>
        <taxon>Dothideomycetes</taxon>
        <taxon>Pleosporomycetidae</taxon>
        <taxon>Pleosporales</taxon>
        <taxon>Pleosporales incertae sedis</taxon>
        <taxon>Massariosphaeria</taxon>
    </lineage>
</organism>
<dbReference type="OrthoDB" id="4590707at2759"/>
<feature type="compositionally biased region" description="Acidic residues" evidence="1">
    <location>
        <begin position="122"/>
        <end position="131"/>
    </location>
</feature>
<dbReference type="AlphaFoldDB" id="A0A7C8IDF2"/>
<feature type="compositionally biased region" description="Acidic residues" evidence="1">
    <location>
        <begin position="96"/>
        <end position="109"/>
    </location>
</feature>
<feature type="compositionally biased region" description="Basic and acidic residues" evidence="1">
    <location>
        <begin position="217"/>
        <end position="232"/>
    </location>
</feature>
<protein>
    <submittedName>
        <fullName evidence="2">Uncharacterized protein</fullName>
    </submittedName>
</protein>
<feature type="compositionally biased region" description="Polar residues" evidence="1">
    <location>
        <begin position="165"/>
        <end position="175"/>
    </location>
</feature>
<feature type="compositionally biased region" description="Polar residues" evidence="1">
    <location>
        <begin position="32"/>
        <end position="43"/>
    </location>
</feature>
<feature type="region of interest" description="Disordered" evidence="1">
    <location>
        <begin position="79"/>
        <end position="232"/>
    </location>
</feature>
<name>A0A7C8IDF2_9PLEO</name>
<keyword evidence="3" id="KW-1185">Reference proteome</keyword>
<accession>A0A7C8IDF2</accession>
<dbReference type="Proteomes" id="UP000481861">
    <property type="component" value="Unassembled WGS sequence"/>
</dbReference>
<feature type="region of interest" description="Disordered" evidence="1">
    <location>
        <begin position="28"/>
        <end position="56"/>
    </location>
</feature>
<evidence type="ECO:0000313" key="3">
    <source>
        <dbReference type="Proteomes" id="UP000481861"/>
    </source>
</evidence>
<proteinExistence type="predicted"/>
<dbReference type="EMBL" id="JAADJZ010000007">
    <property type="protein sequence ID" value="KAF2873493.1"/>
    <property type="molecule type" value="Genomic_DNA"/>
</dbReference>
<feature type="compositionally biased region" description="Basic and acidic residues" evidence="1">
    <location>
        <begin position="190"/>
        <end position="199"/>
    </location>
</feature>
<sequence>MVLIRPTALRASAIARFARPTKSIRTVERQPWQRTLQRRTYASSHGDHGTSKKSDLPWAATGAVGFAAGLYVILNQDLSHGEGHHGEPPHSNKNEDADEEAADEDESEADEGHGEEDKKDDTEDDQKDDESEDKKKEQSKGGKDKAAEDPAQSDSANPHKEPKSTNETSGKQAGLSNDDFKFKASNVSDDPQKSKKGEGAVETAKLKGTVDVNRPGPENKEERGNSTMNKDK</sequence>
<gene>
    <name evidence="2" type="ORF">BDV95DRAFT_345140</name>
</gene>
<comment type="caution">
    <text evidence="2">The sequence shown here is derived from an EMBL/GenBank/DDBJ whole genome shotgun (WGS) entry which is preliminary data.</text>
</comment>
<feature type="compositionally biased region" description="Basic and acidic residues" evidence="1">
    <location>
        <begin position="132"/>
        <end position="148"/>
    </location>
</feature>
<evidence type="ECO:0000313" key="2">
    <source>
        <dbReference type="EMBL" id="KAF2873493.1"/>
    </source>
</evidence>
<evidence type="ECO:0000256" key="1">
    <source>
        <dbReference type="SAM" id="MobiDB-lite"/>
    </source>
</evidence>
<feature type="compositionally biased region" description="Basic and acidic residues" evidence="1">
    <location>
        <begin position="45"/>
        <end position="55"/>
    </location>
</feature>